<gene>
    <name evidence="1" type="ORF">GCM10007140_01290</name>
</gene>
<reference evidence="1" key="2">
    <citation type="submission" date="2020-09" db="EMBL/GenBank/DDBJ databases">
        <authorList>
            <person name="Sun Q."/>
            <person name="Zhou Y."/>
        </authorList>
    </citation>
    <scope>NUCLEOTIDE SEQUENCE</scope>
    <source>
        <strain evidence="1">CGMCC 1.12698</strain>
    </source>
</reference>
<dbReference type="AlphaFoldDB" id="A0A917AIF8"/>
<accession>A0A917AIF8</accession>
<dbReference type="RefSeq" id="WP_188386538.1">
    <property type="nucleotide sequence ID" value="NZ_BMFK01000001.1"/>
</dbReference>
<proteinExistence type="predicted"/>
<organism evidence="1 2">
    <name type="scientific">Priestia taiwanensis</name>
    <dbReference type="NCBI Taxonomy" id="1347902"/>
    <lineage>
        <taxon>Bacteria</taxon>
        <taxon>Bacillati</taxon>
        <taxon>Bacillota</taxon>
        <taxon>Bacilli</taxon>
        <taxon>Bacillales</taxon>
        <taxon>Bacillaceae</taxon>
        <taxon>Priestia</taxon>
    </lineage>
</organism>
<name>A0A917AIF8_9BACI</name>
<dbReference type="EMBL" id="BMFK01000001">
    <property type="protein sequence ID" value="GGE54719.1"/>
    <property type="molecule type" value="Genomic_DNA"/>
</dbReference>
<keyword evidence="2" id="KW-1185">Reference proteome</keyword>
<dbReference type="Proteomes" id="UP000605259">
    <property type="component" value="Unassembled WGS sequence"/>
</dbReference>
<sequence length="66" mass="7927">MKAKITNRDDLGKDERIGRRVIFEFNKSYPIIMSLMLEKEDLKELFVQYLGYYYDVRELQLVCSNS</sequence>
<protein>
    <submittedName>
        <fullName evidence="1">Uncharacterized protein</fullName>
    </submittedName>
</protein>
<reference evidence="1" key="1">
    <citation type="journal article" date="2014" name="Int. J. Syst. Evol. Microbiol.">
        <title>Complete genome sequence of Corynebacterium casei LMG S-19264T (=DSM 44701T), isolated from a smear-ripened cheese.</title>
        <authorList>
            <consortium name="US DOE Joint Genome Institute (JGI-PGF)"/>
            <person name="Walter F."/>
            <person name="Albersmeier A."/>
            <person name="Kalinowski J."/>
            <person name="Ruckert C."/>
        </authorList>
    </citation>
    <scope>NUCLEOTIDE SEQUENCE</scope>
    <source>
        <strain evidence="1">CGMCC 1.12698</strain>
    </source>
</reference>
<evidence type="ECO:0000313" key="2">
    <source>
        <dbReference type="Proteomes" id="UP000605259"/>
    </source>
</evidence>
<evidence type="ECO:0000313" key="1">
    <source>
        <dbReference type="EMBL" id="GGE54719.1"/>
    </source>
</evidence>
<comment type="caution">
    <text evidence="1">The sequence shown here is derived from an EMBL/GenBank/DDBJ whole genome shotgun (WGS) entry which is preliminary data.</text>
</comment>